<evidence type="ECO:0000313" key="2">
    <source>
        <dbReference type="Proteomes" id="UP001633002"/>
    </source>
</evidence>
<keyword evidence="2" id="KW-1185">Reference proteome</keyword>
<sequence length="118" mass="13080">MPPSFTGRRQSIVNSPAVNSAACMLLDAPMRVIPDAPSLLHFRGGKAPPKSCDMVTRRSRMRKVKMARANEQEDEDVDELDGGVDFSMQEQKVEANIEVAEYFRAPLQTALDDNGNRS</sequence>
<organism evidence="1 2">
    <name type="scientific">Riccia sorocarpa</name>
    <dbReference type="NCBI Taxonomy" id="122646"/>
    <lineage>
        <taxon>Eukaryota</taxon>
        <taxon>Viridiplantae</taxon>
        <taxon>Streptophyta</taxon>
        <taxon>Embryophyta</taxon>
        <taxon>Marchantiophyta</taxon>
        <taxon>Marchantiopsida</taxon>
        <taxon>Marchantiidae</taxon>
        <taxon>Marchantiales</taxon>
        <taxon>Ricciaceae</taxon>
        <taxon>Riccia</taxon>
    </lineage>
</organism>
<dbReference type="AlphaFoldDB" id="A0ABD3GKW1"/>
<reference evidence="1 2" key="1">
    <citation type="submission" date="2024-09" db="EMBL/GenBank/DDBJ databases">
        <title>Chromosome-scale assembly of Riccia sorocarpa.</title>
        <authorList>
            <person name="Paukszto L."/>
        </authorList>
    </citation>
    <scope>NUCLEOTIDE SEQUENCE [LARGE SCALE GENOMIC DNA]</scope>
    <source>
        <strain evidence="1">LP-2024</strain>
        <tissue evidence="1">Aerial parts of the thallus</tissue>
    </source>
</reference>
<comment type="caution">
    <text evidence="1">The sequence shown here is derived from an EMBL/GenBank/DDBJ whole genome shotgun (WGS) entry which is preliminary data.</text>
</comment>
<name>A0ABD3GKW1_9MARC</name>
<dbReference type="EMBL" id="JBJQOH010000007">
    <property type="protein sequence ID" value="KAL3679598.1"/>
    <property type="molecule type" value="Genomic_DNA"/>
</dbReference>
<dbReference type="Proteomes" id="UP001633002">
    <property type="component" value="Unassembled WGS sequence"/>
</dbReference>
<proteinExistence type="predicted"/>
<gene>
    <name evidence="1" type="ORF">R1sor_022554</name>
</gene>
<protein>
    <submittedName>
        <fullName evidence="1">Uncharacterized protein</fullName>
    </submittedName>
</protein>
<evidence type="ECO:0000313" key="1">
    <source>
        <dbReference type="EMBL" id="KAL3679598.1"/>
    </source>
</evidence>
<accession>A0ABD3GKW1</accession>